<sequence>MCVIYFLSRCSSYDEDVGSNSEIPNSSSCSSYIVSEEETMALSKLDCVSSSLGDDLEELKDCVDLGFVFNYEEIPEFCTPSVF</sequence>
<proteinExistence type="predicted"/>
<dbReference type="EMBL" id="CM010633">
    <property type="protein sequence ID" value="RID59615.1"/>
    <property type="molecule type" value="Genomic_DNA"/>
</dbReference>
<accession>A0A397Z1Z9</accession>
<protein>
    <submittedName>
        <fullName evidence="1">Uncharacterized protein</fullName>
    </submittedName>
</protein>
<gene>
    <name evidence="1" type="ORF">BRARA_F02836</name>
</gene>
<reference evidence="1 2" key="1">
    <citation type="submission" date="2018-06" db="EMBL/GenBank/DDBJ databases">
        <title>WGS assembly of Brassica rapa FPsc.</title>
        <authorList>
            <person name="Bowman J."/>
            <person name="Kohchi T."/>
            <person name="Yamato K."/>
            <person name="Jenkins J."/>
            <person name="Shu S."/>
            <person name="Ishizaki K."/>
            <person name="Yamaoka S."/>
            <person name="Nishihama R."/>
            <person name="Nakamura Y."/>
            <person name="Berger F."/>
            <person name="Adam C."/>
            <person name="Aki S."/>
            <person name="Althoff F."/>
            <person name="Araki T."/>
            <person name="Arteaga-Vazquez M."/>
            <person name="Balasubrmanian S."/>
            <person name="Bauer D."/>
            <person name="Boehm C."/>
            <person name="Briginshaw L."/>
            <person name="Caballero-Perez J."/>
            <person name="Catarino B."/>
            <person name="Chen F."/>
            <person name="Chiyoda S."/>
            <person name="Chovatia M."/>
            <person name="Davies K."/>
            <person name="Delmans M."/>
            <person name="Demura T."/>
            <person name="Dierschke T."/>
            <person name="Dolan L."/>
            <person name="Dorantes-Acosta A."/>
            <person name="Eklund D."/>
            <person name="Florent S."/>
            <person name="Flores-Sandoval E."/>
            <person name="Fujiyama A."/>
            <person name="Fukuzawa H."/>
            <person name="Galik B."/>
            <person name="Grimanelli D."/>
            <person name="Grimwood J."/>
            <person name="Grossniklaus U."/>
            <person name="Hamada T."/>
            <person name="Haseloff J."/>
            <person name="Hetherington A."/>
            <person name="Higo A."/>
            <person name="Hirakawa Y."/>
            <person name="Hundley H."/>
            <person name="Ikeda Y."/>
            <person name="Inoue K."/>
            <person name="Inoue S."/>
            <person name="Ishida S."/>
            <person name="Jia Q."/>
            <person name="Kakita M."/>
            <person name="Kanazawa T."/>
            <person name="Kawai Y."/>
            <person name="Kawashima T."/>
            <person name="Kennedy M."/>
            <person name="Kinose K."/>
            <person name="Kinoshita T."/>
            <person name="Kohara Y."/>
            <person name="Koide E."/>
            <person name="Komatsu K."/>
            <person name="Kopischke S."/>
            <person name="Kubo M."/>
            <person name="Kyozuka J."/>
            <person name="Lagercrantz U."/>
            <person name="Lin S."/>
            <person name="Lindquist E."/>
            <person name="Lipzen A."/>
            <person name="Lu C."/>
            <person name="Luna E."/>
            <person name="Martienssen R."/>
            <person name="Minamino N."/>
            <person name="Mizutani M."/>
            <person name="Mizutani M."/>
            <person name="Mochizuki N."/>
            <person name="Monte I."/>
            <person name="Mosher R."/>
            <person name="Nagasaki H."/>
            <person name="Nakagami H."/>
            <person name="Naramoto S."/>
            <person name="Nishitani K."/>
            <person name="Ohtani M."/>
            <person name="Okamoto T."/>
            <person name="Okumura M."/>
            <person name="Phillips J."/>
            <person name="Pollak B."/>
            <person name="Reinders A."/>
            <person name="Roevekamp M."/>
            <person name="Sano R."/>
            <person name="Sawa S."/>
            <person name="Schmid M."/>
            <person name="Shirakawa M."/>
            <person name="Solano R."/>
            <person name="Spunde A."/>
            <person name="Suetsugu N."/>
            <person name="Sugano S."/>
            <person name="Sugiyama A."/>
            <person name="Sun R."/>
            <person name="Suzuki Y."/>
            <person name="Takenaka M."/>
            <person name="Takezawa D."/>
            <person name="Tomogane H."/>
            <person name="Tsuzuki M."/>
            <person name="Ueda T."/>
            <person name="Umeda M."/>
            <person name="Ward J."/>
            <person name="Watanabe Y."/>
            <person name="Yazaki K."/>
            <person name="Yokoyama R."/>
            <person name="Yoshitake Y."/>
            <person name="Yotsui I."/>
            <person name="Zachgo S."/>
            <person name="Schmutz J."/>
        </authorList>
    </citation>
    <scope>NUCLEOTIDE SEQUENCE [LARGE SCALE GENOMIC DNA]</scope>
    <source>
        <strain evidence="2">cv. B-3</strain>
    </source>
</reference>
<dbReference type="AlphaFoldDB" id="A0A397Z1Z9"/>
<organism evidence="1 2">
    <name type="scientific">Brassica campestris</name>
    <name type="common">Field mustard</name>
    <dbReference type="NCBI Taxonomy" id="3711"/>
    <lineage>
        <taxon>Eukaryota</taxon>
        <taxon>Viridiplantae</taxon>
        <taxon>Streptophyta</taxon>
        <taxon>Embryophyta</taxon>
        <taxon>Tracheophyta</taxon>
        <taxon>Spermatophyta</taxon>
        <taxon>Magnoliopsida</taxon>
        <taxon>eudicotyledons</taxon>
        <taxon>Gunneridae</taxon>
        <taxon>Pentapetalae</taxon>
        <taxon>rosids</taxon>
        <taxon>malvids</taxon>
        <taxon>Brassicales</taxon>
        <taxon>Brassicaceae</taxon>
        <taxon>Brassiceae</taxon>
        <taxon>Brassica</taxon>
    </lineage>
</organism>
<dbReference type="Pfam" id="PF07939">
    <property type="entry name" value="DUF1685"/>
    <property type="match status" value="1"/>
</dbReference>
<dbReference type="InterPro" id="IPR012881">
    <property type="entry name" value="DUF1685"/>
</dbReference>
<name>A0A397Z1Z9_BRACM</name>
<evidence type="ECO:0000313" key="1">
    <source>
        <dbReference type="EMBL" id="RID59615.1"/>
    </source>
</evidence>
<evidence type="ECO:0000313" key="2">
    <source>
        <dbReference type="Proteomes" id="UP000264353"/>
    </source>
</evidence>
<dbReference type="Proteomes" id="UP000264353">
    <property type="component" value="Chromosome A6"/>
</dbReference>